<evidence type="ECO:0000313" key="11">
    <source>
        <dbReference type="Proteomes" id="UP000008206"/>
    </source>
</evidence>
<keyword evidence="8" id="KW-0997">Cell inner membrane</keyword>
<feature type="transmembrane region" description="Helical" evidence="8">
    <location>
        <begin position="339"/>
        <end position="359"/>
    </location>
</feature>
<keyword evidence="7 8" id="KW-0472">Membrane</keyword>
<keyword evidence="11" id="KW-1185">Reference proteome</keyword>
<dbReference type="eggNOG" id="ENOG502Z8DN">
    <property type="taxonomic scope" value="Bacteria"/>
</dbReference>
<dbReference type="PANTHER" id="PTHR33650:SF2">
    <property type="entry name" value="CHLOROPLAST ENVELOPE MEMBRANE PROTEIN"/>
    <property type="match status" value="1"/>
</dbReference>
<dbReference type="OrthoDB" id="418298at2"/>
<comment type="function">
    <text evidence="8">Required for H(+) efflux immediately after light irradiation to form a rapid H(+) concentration gradient across the thylakoid membranes. Together with PxcL, contributes to transient H(+) uptake following dark to light transition.</text>
</comment>
<sequence length="431" mass="49207">MKTSLMPSDSERLSFTLKNVLFSPHKWLSQTPERAILKAYQAALKIGEIEKEHFDGKKVSLLSKNYSQNIFDCFQADVEKQLNIIKINLAEFKVSRLLLKGSDYRFLDSLKIIDEILNRYQNFEENLAIVNSNSPAINKIPTSSKNSSQNAYDSSYEPVIEIKSMTADDSKIFSRSLGRTIKKIKRDMNPRSEEQYLQNLRYSSRNTRQGIRCLILLILVPLLVQKVSKQFLVLPVVEHFRSFEKTPIFLHQEMKEEAMRELQAFEEELKFNNLLHRAPKISAEEMEEKIMNKANELAEEFYHKGNGAISNVLSDLLGVLAFAGVVITNPKGVRALKLFLGEIIGGLSDSAQAFILILFTDMFVGFHSPHGWEVILEGLSEHLGLPANRGAIFLFIATFPVILDTIFKYWIFRYMNQISPSAVATLKNMNE</sequence>
<dbReference type="InterPro" id="IPR004282">
    <property type="entry name" value="CemA"/>
</dbReference>
<dbReference type="RefSeq" id="WP_013324870.1">
    <property type="nucleotide sequence ID" value="NC_014501.1"/>
</dbReference>
<evidence type="ECO:0000256" key="6">
    <source>
        <dbReference type="ARBA" id="ARBA00023065"/>
    </source>
</evidence>
<dbReference type="HAMAP" id="MF_01308">
    <property type="entry name" value="CemA_PxcA"/>
    <property type="match status" value="1"/>
</dbReference>
<dbReference type="Proteomes" id="UP000008206">
    <property type="component" value="Chromosome"/>
</dbReference>
<dbReference type="HOGENOM" id="CLU_690401_0_0_3"/>
<name>E0UHB8_GLOV7</name>
<dbReference type="PANTHER" id="PTHR33650">
    <property type="entry name" value="CHLOROPLAST ENVELOPE MEMBRANE PROTEIN-RELATED"/>
    <property type="match status" value="1"/>
</dbReference>
<keyword evidence="2 8" id="KW-0813">Transport</keyword>
<keyword evidence="5 8" id="KW-1133">Transmembrane helix</keyword>
<comment type="subcellular location">
    <subcellularLocation>
        <location evidence="8">Cell inner membrane</location>
        <topology evidence="8">Multi-pass membrane protein</topology>
    </subcellularLocation>
    <subcellularLocation>
        <location evidence="1">Membrane</location>
        <topology evidence="1">Multi-pass membrane protein</topology>
    </subcellularLocation>
</comment>
<organism evidence="10 11">
    <name type="scientific">Gloeothece verrucosa (strain PCC 7822)</name>
    <name type="common">Cyanothece sp. (strain PCC 7822)</name>
    <dbReference type="NCBI Taxonomy" id="497965"/>
    <lineage>
        <taxon>Bacteria</taxon>
        <taxon>Bacillati</taxon>
        <taxon>Cyanobacteriota</taxon>
        <taxon>Cyanophyceae</taxon>
        <taxon>Oscillatoriophycideae</taxon>
        <taxon>Chroococcales</taxon>
        <taxon>Aphanothecaceae</taxon>
        <taxon>Gloeothece</taxon>
        <taxon>Gloeothece verrucosa</taxon>
    </lineage>
</organism>
<dbReference type="Pfam" id="PF03040">
    <property type="entry name" value="CemA"/>
    <property type="match status" value="1"/>
</dbReference>
<dbReference type="AlphaFoldDB" id="E0UHB8"/>
<evidence type="ECO:0000256" key="5">
    <source>
        <dbReference type="ARBA" id="ARBA00022989"/>
    </source>
</evidence>
<evidence type="ECO:0000256" key="9">
    <source>
        <dbReference type="SAM" id="Coils"/>
    </source>
</evidence>
<feature type="transmembrane region" description="Helical" evidence="8">
    <location>
        <begin position="391"/>
        <end position="411"/>
    </location>
</feature>
<comment type="similarity">
    <text evidence="8">Belongs to the CemA family.</text>
</comment>
<evidence type="ECO:0000256" key="1">
    <source>
        <dbReference type="ARBA" id="ARBA00004141"/>
    </source>
</evidence>
<keyword evidence="6 8" id="KW-0406">Ion transport</keyword>
<evidence type="ECO:0000256" key="8">
    <source>
        <dbReference type="HAMAP-Rule" id="MF_01308"/>
    </source>
</evidence>
<dbReference type="GO" id="GO:0005886">
    <property type="term" value="C:plasma membrane"/>
    <property type="evidence" value="ECO:0007669"/>
    <property type="project" value="UniProtKB-SubCell"/>
</dbReference>
<accession>E0UHB8</accession>
<dbReference type="GO" id="GO:0015078">
    <property type="term" value="F:proton transmembrane transporter activity"/>
    <property type="evidence" value="ECO:0007669"/>
    <property type="project" value="UniProtKB-UniRule"/>
</dbReference>
<feature type="transmembrane region" description="Helical" evidence="8">
    <location>
        <begin position="308"/>
        <end position="327"/>
    </location>
</feature>
<dbReference type="EMBL" id="CP002198">
    <property type="protein sequence ID" value="ADN16832.1"/>
    <property type="molecule type" value="Genomic_DNA"/>
</dbReference>
<evidence type="ECO:0000256" key="2">
    <source>
        <dbReference type="ARBA" id="ARBA00022448"/>
    </source>
</evidence>
<keyword evidence="4 8" id="KW-0375">Hydrogen ion transport</keyword>
<protein>
    <recommendedName>
        <fullName evidence="8">Proton extrusion protein PxcA</fullName>
    </recommendedName>
</protein>
<evidence type="ECO:0000256" key="7">
    <source>
        <dbReference type="ARBA" id="ARBA00023136"/>
    </source>
</evidence>
<feature type="coiled-coil region" evidence="9">
    <location>
        <begin position="248"/>
        <end position="300"/>
    </location>
</feature>
<proteinExistence type="inferred from homology"/>
<evidence type="ECO:0000313" key="10">
    <source>
        <dbReference type="EMBL" id="ADN16832.1"/>
    </source>
</evidence>
<keyword evidence="3 8" id="KW-0812">Transmembrane</keyword>
<keyword evidence="9" id="KW-0175">Coiled coil</keyword>
<dbReference type="STRING" id="497965.Cyan7822_4941"/>
<evidence type="ECO:0000256" key="4">
    <source>
        <dbReference type="ARBA" id="ARBA00022781"/>
    </source>
</evidence>
<keyword evidence="8" id="KW-1003">Cell membrane</keyword>
<gene>
    <name evidence="8" type="primary">pxcA</name>
    <name evidence="10" type="ordered locus">Cyan7822_4941</name>
</gene>
<dbReference type="KEGG" id="cyj:Cyan7822_4941"/>
<evidence type="ECO:0000256" key="3">
    <source>
        <dbReference type="ARBA" id="ARBA00022692"/>
    </source>
</evidence>
<reference evidence="11" key="1">
    <citation type="journal article" date="2011" name="MBio">
        <title>Novel metabolic attributes of the genus Cyanothece, comprising a group of unicellular nitrogen-fixing Cyanobacteria.</title>
        <authorList>
            <person name="Bandyopadhyay A."/>
            <person name="Elvitigala T."/>
            <person name="Welsh E."/>
            <person name="Stockel J."/>
            <person name="Liberton M."/>
            <person name="Min H."/>
            <person name="Sherman L.A."/>
            <person name="Pakrasi H.B."/>
        </authorList>
    </citation>
    <scope>NUCLEOTIDE SEQUENCE [LARGE SCALE GENOMIC DNA]</scope>
    <source>
        <strain evidence="11">PCC 7822</strain>
    </source>
</reference>